<evidence type="ECO:0000313" key="2">
    <source>
        <dbReference type="Proteomes" id="UP000193963"/>
    </source>
</evidence>
<dbReference type="EMBL" id="FWFN01000004">
    <property type="protein sequence ID" value="SLN46600.1"/>
    <property type="molecule type" value="Genomic_DNA"/>
</dbReference>
<gene>
    <name evidence="1" type="ORF">PSM7751_02167</name>
</gene>
<protein>
    <recommendedName>
        <fullName evidence="3">Lipoprotein</fullName>
    </recommendedName>
</protein>
<reference evidence="1 2" key="1">
    <citation type="submission" date="2017-03" db="EMBL/GenBank/DDBJ databases">
        <authorList>
            <person name="Afonso C.L."/>
            <person name="Miller P.J."/>
            <person name="Scott M.A."/>
            <person name="Spackman E."/>
            <person name="Goraichik I."/>
            <person name="Dimitrov K.M."/>
            <person name="Suarez D.L."/>
            <person name="Swayne D.E."/>
        </authorList>
    </citation>
    <scope>NUCLEOTIDE SEQUENCE [LARGE SCALE GENOMIC DNA]</scope>
    <source>
        <strain evidence="1 2">CECT 7751</strain>
    </source>
</reference>
<name>A0A1X6ZBT7_9RHOB</name>
<proteinExistence type="predicted"/>
<sequence>MRKFLPVVLIAAIGLSGCGYVRDSRLNPFNWFGQSSSRPATPQEVESTNPLIPKRSAFARKPDQDLRQPIAGLENLTVERIPGGAIIRVTGVTAQTGAYDVELRPENDGDPVDGVARYVMVAYQAPGGTAGPIQTRRVTAAARLSNIELTNVSSIEVISASNVLTSRR</sequence>
<dbReference type="RefSeq" id="WP_085888231.1">
    <property type="nucleotide sequence ID" value="NZ_FWFN01000004.1"/>
</dbReference>
<evidence type="ECO:0008006" key="3">
    <source>
        <dbReference type="Google" id="ProtNLM"/>
    </source>
</evidence>
<dbReference type="AlphaFoldDB" id="A0A1X6ZBT7"/>
<dbReference type="OrthoDB" id="7773807at2"/>
<dbReference type="Proteomes" id="UP000193963">
    <property type="component" value="Unassembled WGS sequence"/>
</dbReference>
<keyword evidence="2" id="KW-1185">Reference proteome</keyword>
<organism evidence="1 2">
    <name type="scientific">Pseudooceanicola marinus</name>
    <dbReference type="NCBI Taxonomy" id="396013"/>
    <lineage>
        <taxon>Bacteria</taxon>
        <taxon>Pseudomonadati</taxon>
        <taxon>Pseudomonadota</taxon>
        <taxon>Alphaproteobacteria</taxon>
        <taxon>Rhodobacterales</taxon>
        <taxon>Paracoccaceae</taxon>
        <taxon>Pseudooceanicola</taxon>
    </lineage>
</organism>
<accession>A0A1X6ZBT7</accession>
<dbReference type="PROSITE" id="PS51257">
    <property type="entry name" value="PROKAR_LIPOPROTEIN"/>
    <property type="match status" value="1"/>
</dbReference>
<evidence type="ECO:0000313" key="1">
    <source>
        <dbReference type="EMBL" id="SLN46600.1"/>
    </source>
</evidence>